<dbReference type="PROSITE" id="PS50088">
    <property type="entry name" value="ANK_REPEAT"/>
    <property type="match status" value="2"/>
</dbReference>
<dbReference type="Proteomes" id="UP000079169">
    <property type="component" value="Unplaced"/>
</dbReference>
<dbReference type="SUPFAM" id="SSF48403">
    <property type="entry name" value="Ankyrin repeat"/>
    <property type="match status" value="1"/>
</dbReference>
<dbReference type="InterPro" id="IPR002110">
    <property type="entry name" value="Ankyrin_rpt"/>
</dbReference>
<feature type="repeat" description="ANK" evidence="1">
    <location>
        <begin position="60"/>
        <end position="92"/>
    </location>
</feature>
<name>A0A3Q0J8F6_DIACI</name>
<organism evidence="2 3">
    <name type="scientific">Diaphorina citri</name>
    <name type="common">Asian citrus psyllid</name>
    <dbReference type="NCBI Taxonomy" id="121845"/>
    <lineage>
        <taxon>Eukaryota</taxon>
        <taxon>Metazoa</taxon>
        <taxon>Ecdysozoa</taxon>
        <taxon>Arthropoda</taxon>
        <taxon>Hexapoda</taxon>
        <taxon>Insecta</taxon>
        <taxon>Pterygota</taxon>
        <taxon>Neoptera</taxon>
        <taxon>Paraneoptera</taxon>
        <taxon>Hemiptera</taxon>
        <taxon>Sternorrhyncha</taxon>
        <taxon>Psylloidea</taxon>
        <taxon>Psyllidae</taxon>
        <taxon>Diaphorininae</taxon>
        <taxon>Diaphorina</taxon>
    </lineage>
</organism>
<dbReference type="InterPro" id="IPR036770">
    <property type="entry name" value="Ankyrin_rpt-contain_sf"/>
</dbReference>
<gene>
    <name evidence="3" type="primary">LOC103516687</name>
</gene>
<dbReference type="AlphaFoldDB" id="A0A3Q0J8F6"/>
<dbReference type="Gene3D" id="1.25.40.20">
    <property type="entry name" value="Ankyrin repeat-containing domain"/>
    <property type="match status" value="2"/>
</dbReference>
<dbReference type="STRING" id="121845.A0A3Q0J8F6"/>
<dbReference type="SMART" id="SM00248">
    <property type="entry name" value="ANK"/>
    <property type="match status" value="2"/>
</dbReference>
<keyword evidence="2" id="KW-1185">Reference proteome</keyword>
<dbReference type="PANTHER" id="PTHR24183:SF1">
    <property type="entry name" value="FIBRONECTIN TYPE 3 AND ANKYRIN REPEAT DOMAINS PROTEIN 1"/>
    <property type="match status" value="1"/>
</dbReference>
<feature type="repeat" description="ANK" evidence="1">
    <location>
        <begin position="26"/>
        <end position="58"/>
    </location>
</feature>
<dbReference type="Pfam" id="PF12796">
    <property type="entry name" value="Ank_2"/>
    <property type="match status" value="1"/>
</dbReference>
<dbReference type="PANTHER" id="PTHR24183">
    <property type="entry name" value="FIBRONECTIN TYPE 3 AND ANKYRIN REPEAT DOMAINS PROTEIN 1"/>
    <property type="match status" value="1"/>
</dbReference>
<dbReference type="PaxDb" id="121845-A0A3Q0J8F6"/>
<dbReference type="GO" id="GO:0042981">
    <property type="term" value="P:regulation of apoptotic process"/>
    <property type="evidence" value="ECO:0007669"/>
    <property type="project" value="TreeGrafter"/>
</dbReference>
<evidence type="ECO:0000313" key="3">
    <source>
        <dbReference type="RefSeq" id="XP_026683243.1"/>
    </source>
</evidence>
<proteinExistence type="predicted"/>
<dbReference type="GeneID" id="103516687"/>
<accession>A0A3Q0J8F6</accession>
<dbReference type="GO" id="GO:0005634">
    <property type="term" value="C:nucleus"/>
    <property type="evidence" value="ECO:0007669"/>
    <property type="project" value="TreeGrafter"/>
</dbReference>
<dbReference type="PROSITE" id="PS50297">
    <property type="entry name" value="ANK_REP_REGION"/>
    <property type="match status" value="2"/>
</dbReference>
<keyword evidence="1" id="KW-0040">ANK repeat</keyword>
<evidence type="ECO:0000313" key="2">
    <source>
        <dbReference type="Proteomes" id="UP000079169"/>
    </source>
</evidence>
<protein>
    <submittedName>
        <fullName evidence="3">Fibronectin type 3 and ankyrin repeat domains 1 protein-like</fullName>
    </submittedName>
</protein>
<reference evidence="3" key="1">
    <citation type="submission" date="2025-08" db="UniProtKB">
        <authorList>
            <consortium name="RefSeq"/>
        </authorList>
    </citation>
    <scope>IDENTIFICATION</scope>
</reference>
<dbReference type="KEGG" id="dci:103516687"/>
<evidence type="ECO:0000256" key="1">
    <source>
        <dbReference type="PROSITE-ProRule" id="PRU00023"/>
    </source>
</evidence>
<dbReference type="RefSeq" id="XP_026683243.1">
    <property type="nucleotide sequence ID" value="XM_026827442.1"/>
</dbReference>
<sequence length="149" mass="16419">MLYRCHITPISPICFRKHLIDIYGTWGETALIKASRQGKADIVDYLLKSGADVDKVSGGTGRTALMVAIIHGHLEVVVLLNGKGCDWSIRDRTECQAVHFISNLDSNQLDLVDYVLSQPSVDVNAQDSNGCTVLMKASKYEERLIVIVS</sequence>